<dbReference type="PANTHER" id="PTHR36837">
    <property type="entry name" value="POLY(3-HYDROXYALKANOATE) POLYMERASE SUBUNIT PHAC"/>
    <property type="match status" value="1"/>
</dbReference>
<dbReference type="AlphaFoldDB" id="A0A418Y7M1"/>
<gene>
    <name evidence="2" type="primary">phaZ</name>
    <name evidence="2" type="ORF">D3872_01930</name>
</gene>
<dbReference type="InterPro" id="IPR010915">
    <property type="entry name" value="PHB_depoly_PhaZ"/>
</dbReference>
<accession>A0A418Y7M1</accession>
<reference evidence="2 3" key="1">
    <citation type="submission" date="2018-09" db="EMBL/GenBank/DDBJ databases">
        <authorList>
            <person name="Zhu H."/>
        </authorList>
    </citation>
    <scope>NUCLEOTIDE SEQUENCE [LARGE SCALE GENOMIC DNA]</scope>
    <source>
        <strain evidence="2 3">K1S02-61</strain>
    </source>
</reference>
<dbReference type="Pfam" id="PF06850">
    <property type="entry name" value="PHB_depo_C"/>
    <property type="match status" value="1"/>
</dbReference>
<evidence type="ECO:0000259" key="1">
    <source>
        <dbReference type="Pfam" id="PF06850"/>
    </source>
</evidence>
<dbReference type="PIRSF" id="PIRSF020818">
    <property type="entry name" value="PHB_depoly_PhaZ"/>
    <property type="match status" value="1"/>
</dbReference>
<dbReference type="InterPro" id="IPR029058">
    <property type="entry name" value="AB_hydrolase_fold"/>
</dbReference>
<evidence type="ECO:0000313" key="3">
    <source>
        <dbReference type="Proteomes" id="UP000284006"/>
    </source>
</evidence>
<dbReference type="PANTHER" id="PTHR36837:SF4">
    <property type="entry name" value="BLR0908 PROTEIN"/>
    <property type="match status" value="1"/>
</dbReference>
<protein>
    <submittedName>
        <fullName evidence="2">Polyhydroxyalkanoate depolymerase</fullName>
    </submittedName>
</protein>
<keyword evidence="3" id="KW-1185">Reference proteome</keyword>
<organism evidence="2 3">
    <name type="scientific">Massilia cavernae</name>
    <dbReference type="NCBI Taxonomy" id="2320864"/>
    <lineage>
        <taxon>Bacteria</taxon>
        <taxon>Pseudomonadati</taxon>
        <taxon>Pseudomonadota</taxon>
        <taxon>Betaproteobacteria</taxon>
        <taxon>Burkholderiales</taxon>
        <taxon>Oxalobacteraceae</taxon>
        <taxon>Telluria group</taxon>
        <taxon>Massilia</taxon>
    </lineage>
</organism>
<dbReference type="SUPFAM" id="SSF53474">
    <property type="entry name" value="alpha/beta-Hydrolases"/>
    <property type="match status" value="1"/>
</dbReference>
<dbReference type="Proteomes" id="UP000284006">
    <property type="component" value="Unassembled WGS sequence"/>
</dbReference>
<dbReference type="OrthoDB" id="9800634at2"/>
<evidence type="ECO:0000313" key="2">
    <source>
        <dbReference type="EMBL" id="RJG27048.1"/>
    </source>
</evidence>
<dbReference type="NCBIfam" id="TIGR01849">
    <property type="entry name" value="PHB_depoly_PhaZ"/>
    <property type="match status" value="1"/>
</dbReference>
<dbReference type="RefSeq" id="WP_119809227.1">
    <property type="nucleotide sequence ID" value="NZ_QYUP01000016.1"/>
</dbReference>
<sequence>MLYHLHEMQRSFLTPLIQWADASSKLFTNPVSPLAHTPFSQRIAAGYELMYRLGKDYEKPEFGIDTVTIGEDTFGILERTVATRPFCKLLHFKKDLGDAAFAALDQPKVLVVAPLSGHHATLLRDTVCGLLPKHDVYITDWTDARMVPLSEGAFHLDDYIFYVQDFIRQLAPELHVISVCQPTVPVLAAISLMATAKDPKLPKTMTMMGGPIDPRCSPTAVNDLAIEKSFSWFENTVIYSVPGNYPAVGRRVYPGFLQHAGFIAMNPGRHAQSHREFYNHLVAGDDEPAESHRQFYNEYNAVLDMPAEYYLDTVKTVFQEFALPRGTWEVGGQLVRPQDITTVALFTIEGELDDISGAGQTQAAHDLCSGIPAGMKQDFVAEKAGHYGIFSGRRWRDVICPKIGEFIRKHG</sequence>
<proteinExistence type="predicted"/>
<name>A0A418Y7M1_9BURK</name>
<feature type="domain" description="PHB de-polymerase C-terminal" evidence="1">
    <location>
        <begin position="209"/>
        <end position="410"/>
    </location>
</feature>
<dbReference type="EMBL" id="QYUP01000016">
    <property type="protein sequence ID" value="RJG27048.1"/>
    <property type="molecule type" value="Genomic_DNA"/>
</dbReference>
<dbReference type="InterPro" id="IPR051321">
    <property type="entry name" value="PHA/PHB_synthase"/>
</dbReference>
<comment type="caution">
    <text evidence="2">The sequence shown here is derived from an EMBL/GenBank/DDBJ whole genome shotgun (WGS) entry which is preliminary data.</text>
</comment>
<dbReference type="InterPro" id="IPR009656">
    <property type="entry name" value="PHB_depo_C"/>
</dbReference>